<evidence type="ECO:0000256" key="1">
    <source>
        <dbReference type="SAM" id="Phobius"/>
    </source>
</evidence>
<dbReference type="AlphaFoldDB" id="A0A6J4VAU2"/>
<feature type="transmembrane region" description="Helical" evidence="1">
    <location>
        <begin position="305"/>
        <end position="324"/>
    </location>
</feature>
<reference evidence="2" key="1">
    <citation type="submission" date="2020-02" db="EMBL/GenBank/DDBJ databases">
        <authorList>
            <person name="Meier V. D."/>
        </authorList>
    </citation>
    <scope>NUCLEOTIDE SEQUENCE</scope>
    <source>
        <strain evidence="2">AVDCRST_MAG18</strain>
    </source>
</reference>
<feature type="transmembrane region" description="Helical" evidence="1">
    <location>
        <begin position="142"/>
        <end position="162"/>
    </location>
</feature>
<keyword evidence="1" id="KW-0472">Membrane</keyword>
<keyword evidence="1" id="KW-1133">Transmembrane helix</keyword>
<feature type="transmembrane region" description="Helical" evidence="1">
    <location>
        <begin position="168"/>
        <end position="186"/>
    </location>
</feature>
<feature type="transmembrane region" description="Helical" evidence="1">
    <location>
        <begin position="46"/>
        <end position="68"/>
    </location>
</feature>
<proteinExistence type="predicted"/>
<feature type="transmembrane region" description="Helical" evidence="1">
    <location>
        <begin position="379"/>
        <end position="396"/>
    </location>
</feature>
<evidence type="ECO:0000313" key="2">
    <source>
        <dbReference type="EMBL" id="CAA9571874.1"/>
    </source>
</evidence>
<feature type="transmembrane region" description="Helical" evidence="1">
    <location>
        <begin position="255"/>
        <end position="277"/>
    </location>
</feature>
<gene>
    <name evidence="2" type="ORF">AVDCRST_MAG18-2071</name>
</gene>
<feature type="transmembrane region" description="Helical" evidence="1">
    <location>
        <begin position="220"/>
        <end position="248"/>
    </location>
</feature>
<name>A0A6J4VAU2_9BACT</name>
<feature type="transmembrane region" description="Helical" evidence="1">
    <location>
        <begin position="331"/>
        <end position="348"/>
    </location>
</feature>
<protein>
    <recommendedName>
        <fullName evidence="3">Glycosyltransferase RgtA/B/C/D-like domain-containing protein</fullName>
    </recommendedName>
</protein>
<evidence type="ECO:0008006" key="3">
    <source>
        <dbReference type="Google" id="ProtNLM"/>
    </source>
</evidence>
<feature type="transmembrane region" description="Helical" evidence="1">
    <location>
        <begin position="354"/>
        <end position="372"/>
    </location>
</feature>
<keyword evidence="1" id="KW-0812">Transmembrane</keyword>
<dbReference type="EMBL" id="CADCWN010000162">
    <property type="protein sequence ID" value="CAA9571874.1"/>
    <property type="molecule type" value="Genomic_DNA"/>
</dbReference>
<accession>A0A6J4VAU2</accession>
<organism evidence="2">
    <name type="scientific">uncultured Thermomicrobiales bacterium</name>
    <dbReference type="NCBI Taxonomy" id="1645740"/>
    <lineage>
        <taxon>Bacteria</taxon>
        <taxon>Pseudomonadati</taxon>
        <taxon>Thermomicrobiota</taxon>
        <taxon>Thermomicrobia</taxon>
        <taxon>Thermomicrobiales</taxon>
        <taxon>environmental samples</taxon>
    </lineage>
</organism>
<sequence>MLHFRPVTRGGNNTLRSIRRTMANLASTIAQGGDGTFGRIGAVARVVGLCAIALLALALTARAAYYLWAALAMVTWPHEAHNGEGTILHESQLLGRDLLGGLRSLYGPQPADGFIAGNYPPLYYALWAMKPGPSALPTGRGLSLLGGLVVALAGGVAVWAALPGRRALRLAAGALGGALFICTIPVFQQIGIAKPDMIALAFAACGLALFERAVGPRGTVLAGCCFGLALLTKQSIGLAFAAAALAAIRRGPRALLPLLAGAGATVGIVLGALWLLVGNSLFEHLLLYNTRPWRGDRFESLNGKFLTQHWPILVPALAYAAWGIRRRAKSALTYYPLTALLVLATVGAEGGARNYYIELCLAIGLGAALALGSALGGKWGVPLLAGAALIFLLGFYTTRTYTSFIVGQYVPTPPVQDGARMNALLAMVDAAPDPILTDSIGFLALRGRPVVIDDDFLAIIVREKGLWNPEGIVATVQARRYPLVLTAKYTTDAELRRAWGDQVVDALYANYDRTGPETFAPKGR</sequence>